<evidence type="ECO:0000256" key="6">
    <source>
        <dbReference type="SAM" id="Phobius"/>
    </source>
</evidence>
<comment type="similarity">
    <text evidence="5">Belongs to the SAT4 family.</text>
</comment>
<feature type="transmembrane region" description="Helical" evidence="6">
    <location>
        <begin position="161"/>
        <end position="180"/>
    </location>
</feature>
<dbReference type="AlphaFoldDB" id="A0A8H7ANS8"/>
<feature type="transmembrane region" description="Helical" evidence="6">
    <location>
        <begin position="72"/>
        <end position="90"/>
    </location>
</feature>
<evidence type="ECO:0000256" key="2">
    <source>
        <dbReference type="ARBA" id="ARBA00022692"/>
    </source>
</evidence>
<feature type="transmembrane region" description="Helical" evidence="6">
    <location>
        <begin position="245"/>
        <end position="266"/>
    </location>
</feature>
<feature type="transmembrane region" description="Helical" evidence="6">
    <location>
        <begin position="40"/>
        <end position="60"/>
    </location>
</feature>
<comment type="caution">
    <text evidence="8">The sequence shown here is derived from an EMBL/GenBank/DDBJ whole genome shotgun (WGS) entry which is preliminary data.</text>
</comment>
<dbReference type="PANTHER" id="PTHR33048:SF92">
    <property type="entry name" value="INTEGRAL MEMBRANE PROTEIN"/>
    <property type="match status" value="1"/>
</dbReference>
<keyword evidence="2 6" id="KW-0812">Transmembrane</keyword>
<dbReference type="PANTHER" id="PTHR33048">
    <property type="entry name" value="PTH11-LIKE INTEGRAL MEMBRANE PROTEIN (AFU_ORTHOLOGUE AFUA_5G11245)"/>
    <property type="match status" value="1"/>
</dbReference>
<dbReference type="EMBL" id="JAACFV010000012">
    <property type="protein sequence ID" value="KAF7512478.1"/>
    <property type="molecule type" value="Genomic_DNA"/>
</dbReference>
<evidence type="ECO:0000313" key="8">
    <source>
        <dbReference type="EMBL" id="KAF7512478.1"/>
    </source>
</evidence>
<gene>
    <name evidence="8" type="ORF">GJ744_001413</name>
</gene>
<feature type="transmembrane region" description="Helical" evidence="6">
    <location>
        <begin position="128"/>
        <end position="149"/>
    </location>
</feature>
<sequence length="423" mass="47193">MDTTNTTAIAAIAAALTPEQIVQAQQNIDNFGSIAAHDFKIAIGILFGLAVLCLLLRILIRLVLRRRLFLDDSFLIFGFVCLTGGTVVLYERLYMIYLEFSVLAGDPTASILAFQQTDELFEQSKWNVAYLLFLWTSIFAVKWCYFAFFHPLLRGTWKWIIYYYWFAVIFSIISWLFLVVGEKLITCPYVGKASAKCFPELPASKQAIVALFWLGPALDGLTDLMVVSIPIIILRRSQMRLLAKLGLGTFLCLSVFMLACSILRAAGPSYHGTLDYPWEVFWLHSEACIGIIMGSVTAYRSTLVGSNNVADKVQFYLNKIIGRRTSSAIADHDTKRAGKKAQPSQRHLLLRIPGATLTGLRTLFGGNSRTRPASSIAPTQNSDLDLLETDYHAYIKGRQADPERARAAKDDPASRLSCYANNV</sequence>
<evidence type="ECO:0000256" key="3">
    <source>
        <dbReference type="ARBA" id="ARBA00022989"/>
    </source>
</evidence>
<dbReference type="InterPro" id="IPR049326">
    <property type="entry name" value="Rhodopsin_dom_fungi"/>
</dbReference>
<organism evidence="8 9">
    <name type="scientific">Endocarpon pusillum</name>
    <dbReference type="NCBI Taxonomy" id="364733"/>
    <lineage>
        <taxon>Eukaryota</taxon>
        <taxon>Fungi</taxon>
        <taxon>Dikarya</taxon>
        <taxon>Ascomycota</taxon>
        <taxon>Pezizomycotina</taxon>
        <taxon>Eurotiomycetes</taxon>
        <taxon>Chaetothyriomycetidae</taxon>
        <taxon>Verrucariales</taxon>
        <taxon>Verrucariaceae</taxon>
        <taxon>Endocarpon</taxon>
    </lineage>
</organism>
<dbReference type="OrthoDB" id="444631at2759"/>
<feature type="domain" description="Rhodopsin" evidence="7">
    <location>
        <begin position="56"/>
        <end position="303"/>
    </location>
</feature>
<evidence type="ECO:0000313" key="9">
    <source>
        <dbReference type="Proteomes" id="UP000606974"/>
    </source>
</evidence>
<keyword evidence="3 6" id="KW-1133">Transmembrane helix</keyword>
<reference evidence="8" key="1">
    <citation type="submission" date="2020-02" db="EMBL/GenBank/DDBJ databases">
        <authorList>
            <person name="Palmer J.M."/>
        </authorList>
    </citation>
    <scope>NUCLEOTIDE SEQUENCE</scope>
    <source>
        <strain evidence="8">EPUS1.4</strain>
        <tissue evidence="8">Thallus</tissue>
    </source>
</reference>
<protein>
    <recommendedName>
        <fullName evidence="7">Rhodopsin domain-containing protein</fullName>
    </recommendedName>
</protein>
<dbReference type="Proteomes" id="UP000606974">
    <property type="component" value="Unassembled WGS sequence"/>
</dbReference>
<name>A0A8H7ANS8_9EURO</name>
<comment type="subcellular location">
    <subcellularLocation>
        <location evidence="1">Membrane</location>
        <topology evidence="1">Multi-pass membrane protein</topology>
    </subcellularLocation>
</comment>
<keyword evidence="4 6" id="KW-0472">Membrane</keyword>
<evidence type="ECO:0000256" key="4">
    <source>
        <dbReference type="ARBA" id="ARBA00023136"/>
    </source>
</evidence>
<evidence type="ECO:0000256" key="5">
    <source>
        <dbReference type="ARBA" id="ARBA00038359"/>
    </source>
</evidence>
<dbReference type="InterPro" id="IPR052337">
    <property type="entry name" value="SAT4-like"/>
</dbReference>
<feature type="transmembrane region" description="Helical" evidence="6">
    <location>
        <begin position="281"/>
        <end position="299"/>
    </location>
</feature>
<dbReference type="GO" id="GO:0016020">
    <property type="term" value="C:membrane"/>
    <property type="evidence" value="ECO:0007669"/>
    <property type="project" value="UniProtKB-SubCell"/>
</dbReference>
<evidence type="ECO:0000256" key="1">
    <source>
        <dbReference type="ARBA" id="ARBA00004141"/>
    </source>
</evidence>
<proteinExistence type="inferred from homology"/>
<keyword evidence="9" id="KW-1185">Reference proteome</keyword>
<evidence type="ECO:0000259" key="7">
    <source>
        <dbReference type="Pfam" id="PF20684"/>
    </source>
</evidence>
<dbReference type="Pfam" id="PF20684">
    <property type="entry name" value="Fung_rhodopsin"/>
    <property type="match status" value="1"/>
</dbReference>
<accession>A0A8H7ANS8</accession>